<sequence>MSDEQYLERRRQALEQQRNLLIEKEKKLRCACAIEASTATRFQLEKEIEQTETQLNELTQQLDALEQALSSGRVYRALLKLGYQTQTGAFRQFIKAHSVAAFLIHGSLWYGQGWLLNRLVSKYVSNNVNAKRVVINLTRIARRSDVAALWRELSYGVGLGWGSSNSEIIERVYKWSRTQTILLIFDNVNHLSEAFLQEMILKFWFPLVTKARETTRQTNQFQLFMFLVDNEGCVGSWNISFAEQLNPDWEPDTPIKLPMITEFSENELVTWIKYEAEELLIDLATEVEVDEAVRDILQKSENGIPEPALQEICRLSNCEWEQIWFKP</sequence>
<proteinExistence type="predicted"/>
<evidence type="ECO:0000259" key="2">
    <source>
        <dbReference type="Pfam" id="PF19995"/>
    </source>
</evidence>
<protein>
    <recommendedName>
        <fullName evidence="2">Inactive STAND domain-containing protein</fullName>
    </recommendedName>
</protein>
<evidence type="ECO:0000313" key="3">
    <source>
        <dbReference type="EMBL" id="QMS91257.1"/>
    </source>
</evidence>
<dbReference type="InterPro" id="IPR045475">
    <property type="entry name" value="iSTAND"/>
</dbReference>
<dbReference type="Pfam" id="PF19995">
    <property type="entry name" value="iSTAND"/>
    <property type="match status" value="1"/>
</dbReference>
<feature type="coiled-coil region" evidence="1">
    <location>
        <begin position="4"/>
        <end position="68"/>
    </location>
</feature>
<name>A0A7D7QBA1_9NOSO</name>
<dbReference type="Proteomes" id="UP000514713">
    <property type="component" value="Chromosome"/>
</dbReference>
<organism evidence="3 4">
    <name type="scientific">Nostoc edaphicum CCNP1411</name>
    <dbReference type="NCBI Taxonomy" id="1472755"/>
    <lineage>
        <taxon>Bacteria</taxon>
        <taxon>Bacillati</taxon>
        <taxon>Cyanobacteriota</taxon>
        <taxon>Cyanophyceae</taxon>
        <taxon>Nostocales</taxon>
        <taxon>Nostocaceae</taxon>
        <taxon>Nostoc</taxon>
    </lineage>
</organism>
<reference evidence="4" key="1">
    <citation type="submission" date="2020-06" db="EMBL/GenBank/DDBJ databases">
        <title>Nostoc edaphicum CCNP1411 genome.</title>
        <authorList>
            <person name="Fidor A."/>
            <person name="Grabski M."/>
            <person name="Gawor J."/>
            <person name="Gromadka R."/>
            <person name="Wegrzyn G."/>
            <person name="Mazur-Marzec H."/>
        </authorList>
    </citation>
    <scope>NUCLEOTIDE SEQUENCE [LARGE SCALE GENOMIC DNA]</scope>
    <source>
        <strain evidence="4">CCNP1411</strain>
    </source>
</reference>
<dbReference type="KEGG" id="ned:HUN01_28040"/>
<evidence type="ECO:0000256" key="1">
    <source>
        <dbReference type="SAM" id="Coils"/>
    </source>
</evidence>
<evidence type="ECO:0000313" key="4">
    <source>
        <dbReference type="Proteomes" id="UP000514713"/>
    </source>
</evidence>
<keyword evidence="1" id="KW-0175">Coiled coil</keyword>
<dbReference type="AlphaFoldDB" id="A0A7D7QBA1"/>
<feature type="domain" description="Inactive STAND" evidence="2">
    <location>
        <begin position="78"/>
        <end position="228"/>
    </location>
</feature>
<keyword evidence="4" id="KW-1185">Reference proteome</keyword>
<accession>A0A7D7QBA1</accession>
<dbReference type="EMBL" id="CP054698">
    <property type="protein sequence ID" value="QMS91257.1"/>
    <property type="molecule type" value="Genomic_DNA"/>
</dbReference>
<gene>
    <name evidence="3" type="ORF">HUN01_28040</name>
</gene>
<dbReference type="RefSeq" id="WP_181928905.1">
    <property type="nucleotide sequence ID" value="NZ_CP054698.1"/>
</dbReference>